<dbReference type="Proteomes" id="UP000292564">
    <property type="component" value="Unassembled WGS sequence"/>
</dbReference>
<dbReference type="NCBIfam" id="NF010041">
    <property type="entry name" value="PRK13517.1-1"/>
    <property type="match status" value="1"/>
</dbReference>
<feature type="region of interest" description="Disordered" evidence="6">
    <location>
        <begin position="1"/>
        <end position="21"/>
    </location>
</feature>
<protein>
    <recommendedName>
        <fullName evidence="5">Putative glutamate--cysteine ligase 2</fullName>
        <ecNumber evidence="5">6.3.2.2</ecNumber>
    </recommendedName>
    <alternativeName>
        <fullName evidence="5">Gamma-glutamylcysteine synthetase 2</fullName>
        <shortName evidence="5">GCS 2</shortName>
        <shortName evidence="5">Gamma-GCS 2</shortName>
    </alternativeName>
</protein>
<dbReference type="AlphaFoldDB" id="A0A4Q7ZEU7"/>
<dbReference type="InterPro" id="IPR011793">
    <property type="entry name" value="YbdK"/>
</dbReference>
<dbReference type="SUPFAM" id="SSF56059">
    <property type="entry name" value="Glutathione synthetase ATP-binding domain-like"/>
    <property type="match status" value="1"/>
</dbReference>
<dbReference type="EC" id="6.3.2.2" evidence="5"/>
<evidence type="ECO:0000256" key="5">
    <source>
        <dbReference type="HAMAP-Rule" id="MF_01609"/>
    </source>
</evidence>
<dbReference type="InterPro" id="IPR025841">
    <property type="entry name" value="CP_ATPgrasp_2"/>
</dbReference>
<keyword evidence="9" id="KW-1185">Reference proteome</keyword>
<dbReference type="HAMAP" id="MF_01609">
    <property type="entry name" value="Glu_cys_ligase_2"/>
    <property type="match status" value="1"/>
</dbReference>
<name>A0A4Q7ZEU7_9ACTN</name>
<dbReference type="SUPFAM" id="SSF55931">
    <property type="entry name" value="Glutamine synthetase/guanido kinase"/>
    <property type="match status" value="1"/>
</dbReference>
<comment type="function">
    <text evidence="5">ATP-dependent carboxylate-amine ligase which exhibits weak glutamate--cysteine ligase activity.</text>
</comment>
<dbReference type="InterPro" id="IPR014746">
    <property type="entry name" value="Gln_synth/guanido_kin_cat_dom"/>
</dbReference>
<dbReference type="NCBIfam" id="TIGR02050">
    <property type="entry name" value="gshA_cyan_rel"/>
    <property type="match status" value="1"/>
</dbReference>
<dbReference type="Pfam" id="PF04107">
    <property type="entry name" value="GCS2"/>
    <property type="match status" value="1"/>
</dbReference>
<evidence type="ECO:0000256" key="4">
    <source>
        <dbReference type="ARBA" id="ARBA00048819"/>
    </source>
</evidence>
<evidence type="ECO:0000256" key="6">
    <source>
        <dbReference type="SAM" id="MobiDB-lite"/>
    </source>
</evidence>
<keyword evidence="2 5" id="KW-0547">Nucleotide-binding</keyword>
<dbReference type="Gene3D" id="3.30.1490.270">
    <property type="match status" value="1"/>
</dbReference>
<evidence type="ECO:0000313" key="9">
    <source>
        <dbReference type="Proteomes" id="UP000292564"/>
    </source>
</evidence>
<gene>
    <name evidence="8" type="ORF">EV385_1002</name>
</gene>
<dbReference type="GO" id="GO:0004357">
    <property type="term" value="F:glutamate-cysteine ligase activity"/>
    <property type="evidence" value="ECO:0007669"/>
    <property type="project" value="UniProtKB-EC"/>
</dbReference>
<keyword evidence="3 5" id="KW-0067">ATP-binding</keyword>
<dbReference type="Gene3D" id="3.30.590.20">
    <property type="match status" value="1"/>
</dbReference>
<reference evidence="8 9" key="1">
    <citation type="submission" date="2019-02" db="EMBL/GenBank/DDBJ databases">
        <title>Sequencing the genomes of 1000 actinobacteria strains.</title>
        <authorList>
            <person name="Klenk H.-P."/>
        </authorList>
    </citation>
    <scope>NUCLEOTIDE SEQUENCE [LARGE SCALE GENOMIC DNA]</scope>
    <source>
        <strain evidence="8 9">DSM 45162</strain>
    </source>
</reference>
<evidence type="ECO:0000313" key="8">
    <source>
        <dbReference type="EMBL" id="RZU49260.1"/>
    </source>
</evidence>
<evidence type="ECO:0000256" key="2">
    <source>
        <dbReference type="ARBA" id="ARBA00022741"/>
    </source>
</evidence>
<evidence type="ECO:0000256" key="1">
    <source>
        <dbReference type="ARBA" id="ARBA00022598"/>
    </source>
</evidence>
<dbReference type="PANTHER" id="PTHR34595">
    <property type="entry name" value="BLR5612 PROTEIN"/>
    <property type="match status" value="1"/>
</dbReference>
<dbReference type="PANTHER" id="PTHR34595:SF7">
    <property type="entry name" value="SLL1039 PROTEIN"/>
    <property type="match status" value="1"/>
</dbReference>
<comment type="catalytic activity">
    <reaction evidence="4 5">
        <text>L-cysteine + L-glutamate + ATP = gamma-L-glutamyl-L-cysteine + ADP + phosphate + H(+)</text>
        <dbReference type="Rhea" id="RHEA:13285"/>
        <dbReference type="ChEBI" id="CHEBI:15378"/>
        <dbReference type="ChEBI" id="CHEBI:29985"/>
        <dbReference type="ChEBI" id="CHEBI:30616"/>
        <dbReference type="ChEBI" id="CHEBI:35235"/>
        <dbReference type="ChEBI" id="CHEBI:43474"/>
        <dbReference type="ChEBI" id="CHEBI:58173"/>
        <dbReference type="ChEBI" id="CHEBI:456216"/>
        <dbReference type="EC" id="6.3.2.2"/>
    </reaction>
</comment>
<dbReference type="Pfam" id="PF14403">
    <property type="entry name" value="CP_ATPgrasp_2"/>
    <property type="match status" value="1"/>
</dbReference>
<dbReference type="Gene3D" id="3.40.50.11290">
    <property type="match status" value="1"/>
</dbReference>
<comment type="similarity">
    <text evidence="5">Belongs to the glutamate--cysteine ligase type 2 family. YbdK subfamily.</text>
</comment>
<comment type="caution">
    <text evidence="8">The sequence shown here is derived from an EMBL/GenBank/DDBJ whole genome shotgun (WGS) entry which is preliminary data.</text>
</comment>
<keyword evidence="1 5" id="KW-0436">Ligase</keyword>
<dbReference type="GO" id="GO:0005524">
    <property type="term" value="F:ATP binding"/>
    <property type="evidence" value="ECO:0007669"/>
    <property type="project" value="UniProtKB-KW"/>
</dbReference>
<dbReference type="InterPro" id="IPR051680">
    <property type="entry name" value="ATP-dep_Glu-Cys_Ligase-2"/>
</dbReference>
<dbReference type="GO" id="GO:0042398">
    <property type="term" value="P:modified amino acid biosynthetic process"/>
    <property type="evidence" value="ECO:0007669"/>
    <property type="project" value="InterPro"/>
</dbReference>
<dbReference type="InterPro" id="IPR006336">
    <property type="entry name" value="GCS2"/>
</dbReference>
<proteinExistence type="inferred from homology"/>
<organism evidence="8 9">
    <name type="scientific">Krasilnikovia cinnamomea</name>
    <dbReference type="NCBI Taxonomy" id="349313"/>
    <lineage>
        <taxon>Bacteria</taxon>
        <taxon>Bacillati</taxon>
        <taxon>Actinomycetota</taxon>
        <taxon>Actinomycetes</taxon>
        <taxon>Micromonosporales</taxon>
        <taxon>Micromonosporaceae</taxon>
        <taxon>Krasilnikovia</taxon>
    </lineage>
</organism>
<evidence type="ECO:0000259" key="7">
    <source>
        <dbReference type="Pfam" id="PF14403"/>
    </source>
</evidence>
<sequence>MFGIRGGQAPEQGSFAGQNDKAGYRMTESLSVTEDGAPAPGRAVLTLGVEEELHVVDLRTRELVPRAPEVLAHLDEDHYSAELHRSVVETNTPVAATLDDLRDGIVALRRRAIGVAEAQGLGLVAAGTVPLADMDTPPVTPTSRFRRMLDDYQLLVREQLICGAQVHVGVPDRDEAVAVTQRVTPFLPVLLALSASSPYWMLEDSGYASARSLIWMRWPTAGDSGTVTSAADHDALVADLIASGTITDPKMIYFDVRPSAHVPTVELRVADSSPDVDTVVLLAGLFRALVLRARQEHRAGEPPARVRAPLHRAAMWRAARSGLEGDLLDLPRSPAPVPAAVAVERLVADLRPWLEELGDWEQVVDLSVSALSRGSSAARQRRAMSRRGRLSDVVDLLLADTRGGATGIGPQGQSVPAGLTPYAAIGDEAFPGGDVAPVYQGIVDVLSSLGPAGLRRREDAKDDEQRANGVTFSVAGEAATRLFPFDLVPRIVAADDWARLKAGLVQRVRALDAFVNDVYGERAAIADGVIPGWVLTGSPELRPSGALLHRPAVRAQVAGVDLVRDAGGTWCVLEDNLRVPSGIAYAMQNRRLTDAVLPELPRPAGLAAPDRVPKMLLQALRDAAGPAAGDDPAVVLLSQGPDDSAWFEHRMLAEEMGVPVVRGTDLLVDDGIVYRLADGHRHRVDVIYLRMGEDSLVHSPGADGMPLGPSLVAALHADTVVLANALGNGIGDDKAVYAYVPKLITYYLGERPLLADVPTYLCGIEEQRAEVLARLPELVCKPVDGYGGDRVVIGPHATAEDLAAVRRQILAAPHRWVAQEVVQLSTHPVFDGHELAPRHVDLRAFVFTGTESVVAPAALTRVAPADSMIVNSSRGGGSKDTWLLDRP</sequence>
<accession>A0A4Q7ZEU7</accession>
<feature type="domain" description="Circularly permuted ATP-grasp type 2" evidence="7">
    <location>
        <begin position="489"/>
        <end position="863"/>
    </location>
</feature>
<evidence type="ECO:0000256" key="3">
    <source>
        <dbReference type="ARBA" id="ARBA00022840"/>
    </source>
</evidence>
<dbReference type="EMBL" id="SHKY01000001">
    <property type="protein sequence ID" value="RZU49260.1"/>
    <property type="molecule type" value="Genomic_DNA"/>
</dbReference>